<reference evidence="4" key="1">
    <citation type="submission" date="2019-07" db="EMBL/GenBank/DDBJ databases">
        <authorList>
            <person name="Dittberner H."/>
        </authorList>
    </citation>
    <scope>NUCLEOTIDE SEQUENCE [LARGE SCALE GENOMIC DNA]</scope>
</reference>
<dbReference type="PROSITE" id="PS51375">
    <property type="entry name" value="PPR"/>
    <property type="match status" value="1"/>
</dbReference>
<dbReference type="InterPro" id="IPR046960">
    <property type="entry name" value="PPR_At4g14850-like_plant"/>
</dbReference>
<gene>
    <name evidence="4" type="ORF">ANE_LOCUS897</name>
</gene>
<dbReference type="OrthoDB" id="185373at2759"/>
<dbReference type="AlphaFoldDB" id="A0A565AN57"/>
<dbReference type="Gene3D" id="1.25.40.10">
    <property type="entry name" value="Tetratricopeptide repeat domain"/>
    <property type="match status" value="1"/>
</dbReference>
<keyword evidence="2" id="KW-0677">Repeat</keyword>
<evidence type="ECO:0000256" key="2">
    <source>
        <dbReference type="ARBA" id="ARBA00022737"/>
    </source>
</evidence>
<dbReference type="Pfam" id="PF13041">
    <property type="entry name" value="PPR_2"/>
    <property type="match status" value="1"/>
</dbReference>
<evidence type="ECO:0008006" key="6">
    <source>
        <dbReference type="Google" id="ProtNLM"/>
    </source>
</evidence>
<keyword evidence="5" id="KW-1185">Reference proteome</keyword>
<comment type="caution">
    <text evidence="4">The sequence shown here is derived from an EMBL/GenBank/DDBJ whole genome shotgun (WGS) entry which is preliminary data.</text>
</comment>
<evidence type="ECO:0000256" key="3">
    <source>
        <dbReference type="PROSITE-ProRule" id="PRU00708"/>
    </source>
</evidence>
<organism evidence="4 5">
    <name type="scientific">Arabis nemorensis</name>
    <dbReference type="NCBI Taxonomy" id="586526"/>
    <lineage>
        <taxon>Eukaryota</taxon>
        <taxon>Viridiplantae</taxon>
        <taxon>Streptophyta</taxon>
        <taxon>Embryophyta</taxon>
        <taxon>Tracheophyta</taxon>
        <taxon>Spermatophyta</taxon>
        <taxon>Magnoliopsida</taxon>
        <taxon>eudicotyledons</taxon>
        <taxon>Gunneridae</taxon>
        <taxon>Pentapetalae</taxon>
        <taxon>rosids</taxon>
        <taxon>malvids</taxon>
        <taxon>Brassicales</taxon>
        <taxon>Brassicaceae</taxon>
        <taxon>Arabideae</taxon>
        <taxon>Arabis</taxon>
    </lineage>
</organism>
<dbReference type="GO" id="GO:0003723">
    <property type="term" value="F:RNA binding"/>
    <property type="evidence" value="ECO:0007669"/>
    <property type="project" value="InterPro"/>
</dbReference>
<proteinExistence type="inferred from homology"/>
<dbReference type="PANTHER" id="PTHR47926">
    <property type="entry name" value="PENTATRICOPEPTIDE REPEAT-CONTAINING PROTEIN"/>
    <property type="match status" value="1"/>
</dbReference>
<dbReference type="Proteomes" id="UP000489600">
    <property type="component" value="Unassembled WGS sequence"/>
</dbReference>
<dbReference type="EMBL" id="CABITT030000001">
    <property type="protein sequence ID" value="VVA90452.1"/>
    <property type="molecule type" value="Genomic_DNA"/>
</dbReference>
<evidence type="ECO:0000313" key="5">
    <source>
        <dbReference type="Proteomes" id="UP000489600"/>
    </source>
</evidence>
<dbReference type="Pfam" id="PF01535">
    <property type="entry name" value="PPR"/>
    <property type="match status" value="1"/>
</dbReference>
<sequence>MFDRSSHRDVVSYTALITGFASRRDIGSARKLFDEIPLKDVVSWNAMISGYAENGNFKEALELFREMNVRPDESTMVTVVCACAQSGSIELGRQVHSLIDDHGFGSNLKIVNVVSWRQHVVCSRDCRTRM</sequence>
<comment type="similarity">
    <text evidence="1">Belongs to the PPR family. PCMP-H subfamily.</text>
</comment>
<feature type="repeat" description="PPR" evidence="3">
    <location>
        <begin position="40"/>
        <end position="70"/>
    </location>
</feature>
<protein>
    <recommendedName>
        <fullName evidence="6">Pentatricopeptide repeat-containing protein</fullName>
    </recommendedName>
</protein>
<dbReference type="FunFam" id="1.25.40.10:FF:000333">
    <property type="entry name" value="Pentatricopeptide repeat-containing protein"/>
    <property type="match status" value="1"/>
</dbReference>
<dbReference type="InterPro" id="IPR011990">
    <property type="entry name" value="TPR-like_helical_dom_sf"/>
</dbReference>
<accession>A0A565AN57</accession>
<evidence type="ECO:0000256" key="1">
    <source>
        <dbReference type="ARBA" id="ARBA00006643"/>
    </source>
</evidence>
<dbReference type="NCBIfam" id="TIGR00756">
    <property type="entry name" value="PPR"/>
    <property type="match status" value="2"/>
</dbReference>
<dbReference type="GO" id="GO:0009451">
    <property type="term" value="P:RNA modification"/>
    <property type="evidence" value="ECO:0007669"/>
    <property type="project" value="InterPro"/>
</dbReference>
<evidence type="ECO:0000313" key="4">
    <source>
        <dbReference type="EMBL" id="VVA90452.1"/>
    </source>
</evidence>
<name>A0A565AN57_9BRAS</name>
<dbReference type="PANTHER" id="PTHR47926:SF454">
    <property type="entry name" value="REPEAT-CONTAINING PROTEIN, PUTATIVE-RELATED"/>
    <property type="match status" value="1"/>
</dbReference>
<dbReference type="InterPro" id="IPR002885">
    <property type="entry name" value="PPR_rpt"/>
</dbReference>